<dbReference type="Proteomes" id="UP000008068">
    <property type="component" value="Unassembled WGS sequence"/>
</dbReference>
<evidence type="ECO:0000313" key="1">
    <source>
        <dbReference type="EMBL" id="EGT57767.1"/>
    </source>
</evidence>
<dbReference type="AlphaFoldDB" id="G0ND27"/>
<evidence type="ECO:0000313" key="2">
    <source>
        <dbReference type="Proteomes" id="UP000008068"/>
    </source>
</evidence>
<dbReference type="HOGENOM" id="CLU_143044_0_0_1"/>
<proteinExistence type="predicted"/>
<evidence type="ECO:0008006" key="3">
    <source>
        <dbReference type="Google" id="ProtNLM"/>
    </source>
</evidence>
<dbReference type="EMBL" id="GL379865">
    <property type="protein sequence ID" value="EGT57767.1"/>
    <property type="molecule type" value="Genomic_DNA"/>
</dbReference>
<gene>
    <name evidence="1" type="ORF">CAEBREN_25590</name>
</gene>
<keyword evidence="2" id="KW-1185">Reference proteome</keyword>
<name>G0ND27_CAEBE</name>
<accession>G0ND27</accession>
<sequence>MCAQVTHGVRLQMDAMGYRNVARIAFHFGFFNTVRYCEKQLIVMEPKLKTNLFKLAVKCNMRTYLVHLLKQIETKTQMINILSRLDLEEMSSESMKAIAAKIFSS</sequence>
<dbReference type="InParanoid" id="G0ND27"/>
<organism evidence="2">
    <name type="scientific">Caenorhabditis brenneri</name>
    <name type="common">Nematode worm</name>
    <dbReference type="NCBI Taxonomy" id="135651"/>
    <lineage>
        <taxon>Eukaryota</taxon>
        <taxon>Metazoa</taxon>
        <taxon>Ecdysozoa</taxon>
        <taxon>Nematoda</taxon>
        <taxon>Chromadorea</taxon>
        <taxon>Rhabditida</taxon>
        <taxon>Rhabditina</taxon>
        <taxon>Rhabditomorpha</taxon>
        <taxon>Rhabditoidea</taxon>
        <taxon>Rhabditidae</taxon>
        <taxon>Peloderinae</taxon>
        <taxon>Caenorhabditis</taxon>
    </lineage>
</organism>
<reference evidence="2" key="1">
    <citation type="submission" date="2011-07" db="EMBL/GenBank/DDBJ databases">
        <authorList>
            <consortium name="Caenorhabditis brenneri Sequencing and Analysis Consortium"/>
            <person name="Wilson R.K."/>
        </authorList>
    </citation>
    <scope>NUCLEOTIDE SEQUENCE [LARGE SCALE GENOMIC DNA]</scope>
    <source>
        <strain evidence="2">PB2801</strain>
    </source>
</reference>
<protein>
    <recommendedName>
        <fullName evidence="3">BTB domain-containing protein</fullName>
    </recommendedName>
</protein>